<feature type="compositionally biased region" description="Low complexity" evidence="1">
    <location>
        <begin position="299"/>
        <end position="314"/>
    </location>
</feature>
<feature type="compositionally biased region" description="Basic residues" evidence="1">
    <location>
        <begin position="315"/>
        <end position="328"/>
    </location>
</feature>
<organism evidence="2 3">
    <name type="scientific">Clunio marinus</name>
    <dbReference type="NCBI Taxonomy" id="568069"/>
    <lineage>
        <taxon>Eukaryota</taxon>
        <taxon>Metazoa</taxon>
        <taxon>Ecdysozoa</taxon>
        <taxon>Arthropoda</taxon>
        <taxon>Hexapoda</taxon>
        <taxon>Insecta</taxon>
        <taxon>Pterygota</taxon>
        <taxon>Neoptera</taxon>
        <taxon>Endopterygota</taxon>
        <taxon>Diptera</taxon>
        <taxon>Nematocera</taxon>
        <taxon>Chironomoidea</taxon>
        <taxon>Chironomidae</taxon>
        <taxon>Clunio</taxon>
    </lineage>
</organism>
<dbReference type="AlphaFoldDB" id="A0A1J1I1Q9"/>
<gene>
    <name evidence="2" type="ORF">CLUMA_CG007219</name>
</gene>
<dbReference type="Proteomes" id="UP000183832">
    <property type="component" value="Unassembled WGS sequence"/>
</dbReference>
<sequence>MCKCFQLCWEDLYWQCYEEKYGYDESIANYDPSQDEYSAKNGHITANGDVAITSQPTHIQRNISMNSAKIHEDDHRREIQVANVNLAPEIVQVFANSQIFHDHKPLVTKPVSPQPATFSIGAPKIIKSTSDKDSNKLLKHLEEENPSHATPSTPPTIIETPVIDEEYDQVDEVIIRPNYLRSVNSTANLRPVNRSLANLQSPPYIKRNASENDIFTIATTADNNDVNRLSMTPEVPSITFSTLPNNYAVTPKIDKYRKEPPTLLEIQTAEIKNSMDDFSMPRYYGKSDLILNRSFEATGSSNSIGSSGSSSSQSKKTHDKGKRLKNFRAHLPPLTIHSKEKVEKEK</sequence>
<feature type="region of interest" description="Disordered" evidence="1">
    <location>
        <begin position="298"/>
        <end position="346"/>
    </location>
</feature>
<dbReference type="OrthoDB" id="6727224at2759"/>
<protein>
    <submittedName>
        <fullName evidence="2">CLUMA_CG007219, isoform A</fullName>
    </submittedName>
</protein>
<evidence type="ECO:0000313" key="2">
    <source>
        <dbReference type="EMBL" id="CRK93690.1"/>
    </source>
</evidence>
<dbReference type="EMBL" id="CVRI01000037">
    <property type="protein sequence ID" value="CRK93690.1"/>
    <property type="molecule type" value="Genomic_DNA"/>
</dbReference>
<keyword evidence="3" id="KW-1185">Reference proteome</keyword>
<reference evidence="2 3" key="1">
    <citation type="submission" date="2015-04" db="EMBL/GenBank/DDBJ databases">
        <authorList>
            <person name="Syromyatnikov M.Y."/>
            <person name="Popov V.N."/>
        </authorList>
    </citation>
    <scope>NUCLEOTIDE SEQUENCE [LARGE SCALE GENOMIC DNA]</scope>
</reference>
<evidence type="ECO:0000313" key="3">
    <source>
        <dbReference type="Proteomes" id="UP000183832"/>
    </source>
</evidence>
<accession>A0A1J1I1Q9</accession>
<evidence type="ECO:0000256" key="1">
    <source>
        <dbReference type="SAM" id="MobiDB-lite"/>
    </source>
</evidence>
<proteinExistence type="predicted"/>
<name>A0A1J1I1Q9_9DIPT</name>
<feature type="compositionally biased region" description="Basic and acidic residues" evidence="1">
    <location>
        <begin position="337"/>
        <end position="346"/>
    </location>
</feature>